<dbReference type="InterPro" id="IPR029028">
    <property type="entry name" value="Alpha/beta_knot_MTases"/>
</dbReference>
<organism evidence="10 11">
    <name type="scientific">Tilletia horrida</name>
    <dbReference type="NCBI Taxonomy" id="155126"/>
    <lineage>
        <taxon>Eukaryota</taxon>
        <taxon>Fungi</taxon>
        <taxon>Dikarya</taxon>
        <taxon>Basidiomycota</taxon>
        <taxon>Ustilaginomycotina</taxon>
        <taxon>Exobasidiomycetes</taxon>
        <taxon>Tilletiales</taxon>
        <taxon>Tilletiaceae</taxon>
        <taxon>Tilletia</taxon>
    </lineage>
</organism>
<feature type="compositionally biased region" description="Polar residues" evidence="9">
    <location>
        <begin position="858"/>
        <end position="873"/>
    </location>
</feature>
<accession>A0AAN6GQJ2</accession>
<evidence type="ECO:0000313" key="10">
    <source>
        <dbReference type="EMBL" id="KAK0549707.1"/>
    </source>
</evidence>
<dbReference type="PANTHER" id="PTHR12636:SF5">
    <property type="entry name" value="RIBOSOMAL RNA SMALL SUBUNIT METHYLTRANSFERASE NEP1"/>
    <property type="match status" value="1"/>
</dbReference>
<keyword evidence="6" id="KW-0949">S-adenosyl-L-methionine</keyword>
<feature type="region of interest" description="Disordered" evidence="9">
    <location>
        <begin position="237"/>
        <end position="272"/>
    </location>
</feature>
<proteinExistence type="inferred from homology"/>
<dbReference type="AlphaFoldDB" id="A0AAN6GQJ2"/>
<evidence type="ECO:0000256" key="3">
    <source>
        <dbReference type="ARBA" id="ARBA00022552"/>
    </source>
</evidence>
<sequence length="1276" mass="133235">MSSDTDMDSVYGSSGNESGPAKSSVSAPASTRYRSAGPDLGFLDDDDDHVGPSHHPRPSTSHSTHHPSSSFRNGGSSSIANNNNLNAGGGAGSEHSGRKTVVSFANQTTGTNVSSPSGGGALRHALPPKPATSFAPNNAARYANNNAAAGPSGTRAGGAGTTLSAPASTNTSTTNLVAGSSDGGAAAGSNSAQKRVRIDASLVPQAPKVPKTTTEKESTPRLIVVLAQACLETYKISSGSSSGPSRGGYGGGGGYGGPGGSRSSSSKDGGDKYALLNCDDHQRVLAKMGRDIAEARPDITHQCLLTLLDSPLNKAGFLQVYIHTARGVLIEVNPHVRIPRTFKRFSGLMVQLLHKLSIRSVKGSEKLLRVIKNPVTDHFPPNTHKITLSYDAPVQRLSQYLPTVPANHSIAVFVGAMAHGQDSFADDVVDEKISISEYSLSASVACGKEVLKQTAALLAPLSAQSDNARTWLLRLDQIANAHAPKTVVVGSQLSGTASLLPTLLDEPLRGDSLAAQYSAEAHDQKLILDPTLDPQTFSALYNAERIIFITDAFTLASASTSSARSKPLSLDVGTKEDPTLYLLKYFSAKPGTQVLINHLDDAKGGIASETQDLQLLSSALGSSTIDSLVRSQIATASDYAHPKLPVSSINIGAAVRANAALREALASSGSSSSDAASSSSKAALWDQFTKLYESSALGSVRGLLLPPPSTSFDSTGGTRSEATVLFSLQHALSDLLSLCAKRQLRVEAVDGVVGLLDEEVDGLARRMVEDALEAGKSAGSLVGAAGRRRAGGIIVLSQEIGGEAIVSPPAPPAPADVNAHAEAKQQSSTSARLGSFWTAMVSAVRSDPVLRSDRSRSLESQATDSRSTPSSSALEDVEVGGSVQERHVLPSLTDRRRAGAVEEAFRGRLALWKLLLLGRSDEVGLVLEQAVSRSFAKEEEEKLIFQAGRLDHLASETVERTDALINSALTSSTQPARSLEGAGDEVTGASATNNLTASALSVILSPTQLNATRAGLPTHHTHRYVLNDPYVLARPIAKRRAQLLGSRESKGGSVIDALAARTQKAVLRTYLLLVPAGILAGGPYLSRFLLGSGTGTGASSASSAGTSGTTVAAAAEQASHTMSWSATSALEYLASLDPHTALPLSAILTLSSIYMLQSSYTKAKRRFWKDWDALAHNLASDVEANAQEVVRAHVGAYPRGVRAQLEGWMKGEQVDVERLKEGLSRLRRSLEALERSSAGEVAQQGSSSSGTVLADVSRAAARGFPAHRISGSSYSI</sequence>
<evidence type="ECO:0000313" key="11">
    <source>
        <dbReference type="Proteomes" id="UP001176517"/>
    </source>
</evidence>
<evidence type="ECO:0000256" key="9">
    <source>
        <dbReference type="SAM" id="MobiDB-lite"/>
    </source>
</evidence>
<feature type="region of interest" description="Disordered" evidence="9">
    <location>
        <begin position="805"/>
        <end position="825"/>
    </location>
</feature>
<evidence type="ECO:0000256" key="7">
    <source>
        <dbReference type="ARBA" id="ARBA00022730"/>
    </source>
</evidence>
<feature type="compositionally biased region" description="Polar residues" evidence="9">
    <location>
        <begin position="103"/>
        <end position="116"/>
    </location>
</feature>
<dbReference type="PANTHER" id="PTHR12636">
    <property type="entry name" value="NEP1/MRA1"/>
    <property type="match status" value="1"/>
</dbReference>
<keyword evidence="5 10" id="KW-0808">Transferase</keyword>
<keyword evidence="3" id="KW-0698">rRNA processing</keyword>
<dbReference type="GO" id="GO:0070475">
    <property type="term" value="P:rRNA base methylation"/>
    <property type="evidence" value="ECO:0007669"/>
    <property type="project" value="InterPro"/>
</dbReference>
<dbReference type="EMBL" id="JAPDMZ010000106">
    <property type="protein sequence ID" value="KAK0549707.1"/>
    <property type="molecule type" value="Genomic_DNA"/>
</dbReference>
<dbReference type="EC" id="2.1.1.260" evidence="10"/>
<dbReference type="InterPro" id="IPR005304">
    <property type="entry name" value="Rbsml_bgen_MeTrfase_EMG1/NEP1"/>
</dbReference>
<evidence type="ECO:0000256" key="8">
    <source>
        <dbReference type="ARBA" id="ARBA00022884"/>
    </source>
</evidence>
<evidence type="ECO:0000256" key="4">
    <source>
        <dbReference type="ARBA" id="ARBA00022603"/>
    </source>
</evidence>
<keyword evidence="11" id="KW-1185">Reference proteome</keyword>
<keyword evidence="8" id="KW-0694">RNA-binding</keyword>
<keyword evidence="4 10" id="KW-0489">Methyltransferase</keyword>
<feature type="region of interest" description="Disordered" evidence="9">
    <location>
        <begin position="1"/>
        <end position="218"/>
    </location>
</feature>
<evidence type="ECO:0000256" key="5">
    <source>
        <dbReference type="ARBA" id="ARBA00022679"/>
    </source>
</evidence>
<dbReference type="SUPFAM" id="SSF75217">
    <property type="entry name" value="alpha/beta knot"/>
    <property type="match status" value="1"/>
</dbReference>
<dbReference type="GO" id="GO:0032040">
    <property type="term" value="C:small-subunit processome"/>
    <property type="evidence" value="ECO:0007669"/>
    <property type="project" value="TreeGrafter"/>
</dbReference>
<protein>
    <submittedName>
        <fullName evidence="10">18S rRNA pseudouridine methyltransferase</fullName>
        <ecNumber evidence="10">2.1.1.260</ecNumber>
    </submittedName>
</protein>
<gene>
    <name evidence="10" type="primary">NEP1</name>
    <name evidence="10" type="ORF">OC846_003945</name>
</gene>
<keyword evidence="7" id="KW-0699">rRNA-binding</keyword>
<dbReference type="GO" id="GO:0019843">
    <property type="term" value="F:rRNA binding"/>
    <property type="evidence" value="ECO:0007669"/>
    <property type="project" value="UniProtKB-KW"/>
</dbReference>
<keyword evidence="2" id="KW-0690">Ribosome biogenesis</keyword>
<feature type="region of interest" description="Disordered" evidence="9">
    <location>
        <begin position="852"/>
        <end position="880"/>
    </location>
</feature>
<evidence type="ECO:0000256" key="6">
    <source>
        <dbReference type="ARBA" id="ARBA00022691"/>
    </source>
</evidence>
<dbReference type="Proteomes" id="UP001176517">
    <property type="component" value="Unassembled WGS sequence"/>
</dbReference>
<comment type="caution">
    <text evidence="10">The sequence shown here is derived from an EMBL/GenBank/DDBJ whole genome shotgun (WGS) entry which is preliminary data.</text>
</comment>
<feature type="compositionally biased region" description="Low complexity" evidence="9">
    <location>
        <begin position="135"/>
        <end position="149"/>
    </location>
</feature>
<feature type="compositionally biased region" description="Low complexity" evidence="9">
    <location>
        <begin position="58"/>
        <end position="86"/>
    </location>
</feature>
<dbReference type="Pfam" id="PF03587">
    <property type="entry name" value="EMG1"/>
    <property type="match status" value="1"/>
</dbReference>
<comment type="similarity">
    <text evidence="1">Belongs to the class IV-like SAM-binding methyltransferase superfamily. RNA methyltransferase NEP1 family.</text>
</comment>
<name>A0AAN6GQJ2_9BASI</name>
<feature type="compositionally biased region" description="Gly residues" evidence="9">
    <location>
        <begin position="245"/>
        <end position="260"/>
    </location>
</feature>
<dbReference type="Gene3D" id="3.40.1280.10">
    <property type="match status" value="1"/>
</dbReference>
<dbReference type="GO" id="GO:0070037">
    <property type="term" value="F:rRNA (pseudouridine) methyltransferase activity"/>
    <property type="evidence" value="ECO:0007669"/>
    <property type="project" value="InterPro"/>
</dbReference>
<feature type="compositionally biased region" description="Low complexity" evidence="9">
    <location>
        <begin position="161"/>
        <end position="180"/>
    </location>
</feature>
<evidence type="ECO:0000256" key="1">
    <source>
        <dbReference type="ARBA" id="ARBA00008115"/>
    </source>
</evidence>
<feature type="compositionally biased region" description="Polar residues" evidence="9">
    <location>
        <begin position="11"/>
        <end position="33"/>
    </location>
</feature>
<reference evidence="10" key="1">
    <citation type="journal article" date="2023" name="PhytoFront">
        <title>Draft Genome Resources of Seven Strains of Tilletia horrida, Causal Agent of Kernel Smut of Rice.</title>
        <authorList>
            <person name="Khanal S."/>
            <person name="Antony Babu S."/>
            <person name="Zhou X.G."/>
        </authorList>
    </citation>
    <scope>NUCLEOTIDE SEQUENCE</scope>
    <source>
        <strain evidence="10">TX6</strain>
    </source>
</reference>
<dbReference type="InterPro" id="IPR029026">
    <property type="entry name" value="tRNA_m1G_MTases_N"/>
</dbReference>
<evidence type="ECO:0000256" key="2">
    <source>
        <dbReference type="ARBA" id="ARBA00022517"/>
    </source>
</evidence>
<dbReference type="CDD" id="cd18088">
    <property type="entry name" value="Nep1-like"/>
    <property type="match status" value="1"/>
</dbReference>